<organism evidence="1 2">
    <name type="scientific">Aureimonas pseudogalii</name>
    <dbReference type="NCBI Taxonomy" id="1744844"/>
    <lineage>
        <taxon>Bacteria</taxon>
        <taxon>Pseudomonadati</taxon>
        <taxon>Pseudomonadota</taxon>
        <taxon>Alphaproteobacteria</taxon>
        <taxon>Hyphomicrobiales</taxon>
        <taxon>Aurantimonadaceae</taxon>
        <taxon>Aureimonas</taxon>
    </lineage>
</organism>
<evidence type="ECO:0000313" key="2">
    <source>
        <dbReference type="Proteomes" id="UP000542776"/>
    </source>
</evidence>
<reference evidence="1 2" key="1">
    <citation type="submission" date="2020-08" db="EMBL/GenBank/DDBJ databases">
        <title>Genomic Encyclopedia of Type Strains, Phase IV (KMG-IV): sequencing the most valuable type-strain genomes for metagenomic binning, comparative biology and taxonomic classification.</title>
        <authorList>
            <person name="Goeker M."/>
        </authorList>
    </citation>
    <scope>NUCLEOTIDE SEQUENCE [LARGE SCALE GENOMIC DNA]</scope>
    <source>
        <strain evidence="1 2">DSM 102238</strain>
    </source>
</reference>
<dbReference type="Proteomes" id="UP000542776">
    <property type="component" value="Unassembled WGS sequence"/>
</dbReference>
<accession>A0A7W6EE06</accession>
<name>A0A7W6EE06_9HYPH</name>
<gene>
    <name evidence="1" type="ORF">GGR04_001438</name>
</gene>
<evidence type="ECO:0000313" key="1">
    <source>
        <dbReference type="EMBL" id="MBB3997602.1"/>
    </source>
</evidence>
<sequence>MLVVLLSPLSARGGDATPVLVGGESDLDACLSLGQVVGLDPAGDNVLAVRAGPGSGHAELDRLGPQRLVTVCDERGRWLGVVYAPEGSDTDCGTGSPQAERRAYRGPCRSGWVHASHVEIVAG</sequence>
<protein>
    <recommendedName>
        <fullName evidence="3">Integron</fullName>
    </recommendedName>
</protein>
<keyword evidence="2" id="KW-1185">Reference proteome</keyword>
<dbReference type="Gene3D" id="2.30.30.40">
    <property type="entry name" value="SH3 Domains"/>
    <property type="match status" value="1"/>
</dbReference>
<proteinExistence type="predicted"/>
<evidence type="ECO:0008006" key="3">
    <source>
        <dbReference type="Google" id="ProtNLM"/>
    </source>
</evidence>
<dbReference type="AlphaFoldDB" id="A0A7W6EE06"/>
<dbReference type="EMBL" id="JACIEK010000002">
    <property type="protein sequence ID" value="MBB3997602.1"/>
    <property type="molecule type" value="Genomic_DNA"/>
</dbReference>
<comment type="caution">
    <text evidence="1">The sequence shown here is derived from an EMBL/GenBank/DDBJ whole genome shotgun (WGS) entry which is preliminary data.</text>
</comment>